<dbReference type="RefSeq" id="WP_197003652.1">
    <property type="nucleotide sequence ID" value="NZ_BONS01000016.1"/>
</dbReference>
<accession>A0A8J7KJA6</accession>
<dbReference type="Pfam" id="PF03551">
    <property type="entry name" value="PadR"/>
    <property type="match status" value="1"/>
</dbReference>
<keyword evidence="2" id="KW-0238">DNA-binding</keyword>
<dbReference type="Gene3D" id="1.10.10.10">
    <property type="entry name" value="Winged helix-like DNA-binding domain superfamily/Winged helix DNA-binding domain"/>
    <property type="match status" value="1"/>
</dbReference>
<gene>
    <name evidence="2" type="ORF">IW245_002908</name>
</gene>
<reference evidence="2" key="1">
    <citation type="submission" date="2020-11" db="EMBL/GenBank/DDBJ databases">
        <title>Sequencing the genomes of 1000 actinobacteria strains.</title>
        <authorList>
            <person name="Klenk H.-P."/>
        </authorList>
    </citation>
    <scope>NUCLEOTIDE SEQUENCE</scope>
    <source>
        <strain evidence="2">DSM 45356</strain>
    </source>
</reference>
<evidence type="ECO:0000313" key="3">
    <source>
        <dbReference type="Proteomes" id="UP000622552"/>
    </source>
</evidence>
<dbReference type="InterPro" id="IPR036388">
    <property type="entry name" value="WH-like_DNA-bd_sf"/>
</dbReference>
<dbReference type="EMBL" id="JADOUF010000001">
    <property type="protein sequence ID" value="MBG6136714.1"/>
    <property type="molecule type" value="Genomic_DNA"/>
</dbReference>
<dbReference type="InterPro" id="IPR005149">
    <property type="entry name" value="Tscrpt_reg_PadR_N"/>
</dbReference>
<dbReference type="GO" id="GO:0003677">
    <property type="term" value="F:DNA binding"/>
    <property type="evidence" value="ECO:0007669"/>
    <property type="project" value="UniProtKB-KW"/>
</dbReference>
<dbReference type="InterPro" id="IPR036390">
    <property type="entry name" value="WH_DNA-bd_sf"/>
</dbReference>
<evidence type="ECO:0000313" key="2">
    <source>
        <dbReference type="EMBL" id="MBG6136714.1"/>
    </source>
</evidence>
<dbReference type="PANTHER" id="PTHR33169:SF14">
    <property type="entry name" value="TRANSCRIPTIONAL REGULATOR RV3488"/>
    <property type="match status" value="1"/>
</dbReference>
<proteinExistence type="predicted"/>
<dbReference type="Proteomes" id="UP000622552">
    <property type="component" value="Unassembled WGS sequence"/>
</dbReference>
<dbReference type="AlphaFoldDB" id="A0A8J7KJA6"/>
<sequence length="203" mass="22835">MAKKRKVGNLLALAVLSYLIQRPMHPYELSRTLRDNGDARSIKFNHGSLYMVVQQLAKAGFIAEQETNRDGQRPERTVYALTDAGRVELRDWLRELIGEPQHEYPHFVAGLSLVGALPPSEVVPLLRLRAERLAAQRTEIRTLVDDALAQGLPGLFLVEEEYRLALLEAEAAFVERFLGQILDPETGWGPMWAQFHGEPAPEA</sequence>
<keyword evidence="3" id="KW-1185">Reference proteome</keyword>
<organism evidence="2 3">
    <name type="scientific">Longispora fulva</name>
    <dbReference type="NCBI Taxonomy" id="619741"/>
    <lineage>
        <taxon>Bacteria</taxon>
        <taxon>Bacillati</taxon>
        <taxon>Actinomycetota</taxon>
        <taxon>Actinomycetes</taxon>
        <taxon>Micromonosporales</taxon>
        <taxon>Micromonosporaceae</taxon>
        <taxon>Longispora</taxon>
    </lineage>
</organism>
<dbReference type="SUPFAM" id="SSF46785">
    <property type="entry name" value="Winged helix' DNA-binding domain"/>
    <property type="match status" value="1"/>
</dbReference>
<evidence type="ECO:0000259" key="1">
    <source>
        <dbReference type="Pfam" id="PF03551"/>
    </source>
</evidence>
<dbReference type="PANTHER" id="PTHR33169">
    <property type="entry name" value="PADR-FAMILY TRANSCRIPTIONAL REGULATOR"/>
    <property type="match status" value="1"/>
</dbReference>
<protein>
    <submittedName>
        <fullName evidence="2">DNA-binding PadR family transcriptional regulator</fullName>
    </submittedName>
</protein>
<feature type="domain" description="Transcription regulator PadR N-terminal" evidence="1">
    <location>
        <begin position="15"/>
        <end position="90"/>
    </location>
</feature>
<name>A0A8J7KJA6_9ACTN</name>
<dbReference type="InterPro" id="IPR052509">
    <property type="entry name" value="Metal_resp_DNA-bind_regulator"/>
</dbReference>
<comment type="caution">
    <text evidence="2">The sequence shown here is derived from an EMBL/GenBank/DDBJ whole genome shotgun (WGS) entry which is preliminary data.</text>
</comment>